<evidence type="ECO:0000256" key="2">
    <source>
        <dbReference type="SAM" id="Coils"/>
    </source>
</evidence>
<dbReference type="EMBL" id="JABWDY010021140">
    <property type="protein sequence ID" value="KAF5192613.1"/>
    <property type="molecule type" value="Genomic_DNA"/>
</dbReference>
<feature type="compositionally biased region" description="Polar residues" evidence="3">
    <location>
        <begin position="88"/>
        <end position="106"/>
    </location>
</feature>
<name>A0A7J6W6E9_THATH</name>
<comment type="caution">
    <text evidence="4">The sequence shown here is derived from an EMBL/GenBank/DDBJ whole genome shotgun (WGS) entry which is preliminary data.</text>
</comment>
<feature type="coiled-coil region" evidence="2">
    <location>
        <begin position="152"/>
        <end position="179"/>
    </location>
</feature>
<evidence type="ECO:0000256" key="3">
    <source>
        <dbReference type="SAM" id="MobiDB-lite"/>
    </source>
</evidence>
<protein>
    <submittedName>
        <fullName evidence="4">Chup1 protein</fullName>
    </submittedName>
</protein>
<feature type="compositionally biased region" description="Polar residues" evidence="3">
    <location>
        <begin position="56"/>
        <end position="70"/>
    </location>
</feature>
<dbReference type="AlphaFoldDB" id="A0A7J6W6E9"/>
<organism evidence="4 5">
    <name type="scientific">Thalictrum thalictroides</name>
    <name type="common">Rue-anemone</name>
    <name type="synonym">Anemone thalictroides</name>
    <dbReference type="NCBI Taxonomy" id="46969"/>
    <lineage>
        <taxon>Eukaryota</taxon>
        <taxon>Viridiplantae</taxon>
        <taxon>Streptophyta</taxon>
        <taxon>Embryophyta</taxon>
        <taxon>Tracheophyta</taxon>
        <taxon>Spermatophyta</taxon>
        <taxon>Magnoliopsida</taxon>
        <taxon>Ranunculales</taxon>
        <taxon>Ranunculaceae</taxon>
        <taxon>Thalictroideae</taxon>
        <taxon>Thalictrum</taxon>
    </lineage>
</organism>
<feature type="region of interest" description="Disordered" evidence="3">
    <location>
        <begin position="483"/>
        <end position="541"/>
    </location>
</feature>
<dbReference type="PANTHER" id="PTHR31342">
    <property type="entry name" value="PROTEIN CHUP1, CHLOROPLASTIC"/>
    <property type="match status" value="1"/>
</dbReference>
<dbReference type="PANTHER" id="PTHR31342:SF4">
    <property type="entry name" value="ACTIN BINDING PROTEIN FAMILY"/>
    <property type="match status" value="1"/>
</dbReference>
<proteinExistence type="predicted"/>
<evidence type="ECO:0000256" key="1">
    <source>
        <dbReference type="ARBA" id="ARBA00023054"/>
    </source>
</evidence>
<dbReference type="GO" id="GO:0055028">
    <property type="term" value="C:cortical microtubule"/>
    <property type="evidence" value="ECO:0007669"/>
    <property type="project" value="TreeGrafter"/>
</dbReference>
<keyword evidence="5" id="KW-1185">Reference proteome</keyword>
<dbReference type="OrthoDB" id="1870283at2759"/>
<feature type="coiled-coil region" evidence="2">
    <location>
        <begin position="337"/>
        <end position="364"/>
    </location>
</feature>
<keyword evidence="1 2" id="KW-0175">Coiled coil</keyword>
<evidence type="ECO:0000313" key="5">
    <source>
        <dbReference type="Proteomes" id="UP000554482"/>
    </source>
</evidence>
<gene>
    <name evidence="4" type="ORF">FRX31_017796</name>
</gene>
<feature type="region of interest" description="Disordered" evidence="3">
    <location>
        <begin position="83"/>
        <end position="109"/>
    </location>
</feature>
<feature type="coiled-coil region" evidence="2">
    <location>
        <begin position="207"/>
        <end position="313"/>
    </location>
</feature>
<feature type="region of interest" description="Disordered" evidence="3">
    <location>
        <begin position="41"/>
        <end position="71"/>
    </location>
</feature>
<dbReference type="GO" id="GO:0072699">
    <property type="term" value="P:protein localization to cortical microtubule cytoskeleton"/>
    <property type="evidence" value="ECO:0007669"/>
    <property type="project" value="TreeGrafter"/>
</dbReference>
<accession>A0A7J6W6E9</accession>
<reference evidence="4 5" key="1">
    <citation type="submission" date="2020-06" db="EMBL/GenBank/DDBJ databases">
        <title>Transcriptomic and genomic resources for Thalictrum thalictroides and T. hernandezii: Facilitating candidate gene discovery in an emerging model plant lineage.</title>
        <authorList>
            <person name="Arias T."/>
            <person name="Riano-Pachon D.M."/>
            <person name="Di Stilio V.S."/>
        </authorList>
    </citation>
    <scope>NUCLEOTIDE SEQUENCE [LARGE SCALE GENOMIC DNA]</scope>
    <source>
        <strain evidence="5">cv. WT478/WT964</strain>
        <tissue evidence="4">Leaves</tissue>
    </source>
</reference>
<sequence length="652" mass="73803">MFWSKMMKDKRGINPLLLKLGVALAISFAGFLYSHIRTRRISSTSPPPSSPHSPSQGQKKINSGSSSSIPTFKDVGSILQENIKESPRQTGTMDASSVGLTSSNTDSGDEDGFLLPEFNDLVLEEFEVHSNNSSISPRKDVDRSVKLKIALDKETEKEVHNLRNMIHILRERERKLEMQLLEYYGLKEQETAVMELQNRLKINSVESKLFNLKIESLQADKRRLEAQVADQSNVMAELESARAKIKMLKRKIRLDEEHTRERLSHLQHKVANLQDQEISAVNDLDTQKRLQRLEELEGESAELRIANSRLQYENSELARRLESTQILATSVLELPESEALQEANHQLKKENEDLAKEIEQLQANRCTDVEELVYLRWVNACLRYELRNYKGPPGKTVARDLSKNLSPKSEEKAKRLIVEYANSEGNGDKGILDFDSEYWSSSQNSSHAELSELDDSSFDVSYPRTNSSSRSKVFSKLRKLLHGKHSPKHNHSSVDRSPTSYAASGRRESISTSSFEEMRTCSASTGSSHQDSSLSTMDSTGLESRFEEHNNKMVHRSQSMSRASLDTPLRPRRLSLECIKEGGGMRRNSDIGSSFLYKRMILKEESDSGLGNDSQVEKDLASEKLELMKFAEALKGSNISPITHRSSSYRLF</sequence>
<feature type="compositionally biased region" description="Polar residues" evidence="3">
    <location>
        <begin position="510"/>
        <end position="541"/>
    </location>
</feature>
<dbReference type="Proteomes" id="UP000554482">
    <property type="component" value="Unassembled WGS sequence"/>
</dbReference>
<dbReference type="InterPro" id="IPR040265">
    <property type="entry name" value="CHUP1/IPGA1-like"/>
</dbReference>
<evidence type="ECO:0000313" key="4">
    <source>
        <dbReference type="EMBL" id="KAF5192613.1"/>
    </source>
</evidence>